<feature type="transmembrane region" description="Helical" evidence="1">
    <location>
        <begin position="197"/>
        <end position="224"/>
    </location>
</feature>
<feature type="transmembrane region" description="Helical" evidence="1">
    <location>
        <begin position="20"/>
        <end position="41"/>
    </location>
</feature>
<feature type="transmembrane region" description="Helical" evidence="1">
    <location>
        <begin position="126"/>
        <end position="150"/>
    </location>
</feature>
<evidence type="ECO:0000259" key="2">
    <source>
        <dbReference type="Pfam" id="PF20152"/>
    </source>
</evidence>
<keyword evidence="1" id="KW-1133">Transmembrane helix</keyword>
<evidence type="ECO:0000256" key="1">
    <source>
        <dbReference type="SAM" id="Phobius"/>
    </source>
</evidence>
<feature type="transmembrane region" description="Helical" evidence="1">
    <location>
        <begin position="98"/>
        <end position="117"/>
    </location>
</feature>
<proteinExistence type="predicted"/>
<keyword evidence="1" id="KW-0472">Membrane</keyword>
<sequence length="332" mass="37266">MPEISAKEEYLVKWFLGPWLVGSSLELVLMGVLSCQFVNYYNWFPDDSRGLRIAVAVLCLLSILKAVETFASLWILLINHFGDIEYDLSLSTGGWWDTANPLMVACIDFYVQCFYLYRLWGVSKRWWVVTPIFALLLFAMVAIGLATYFIATAQKNDVASWFGAHLGTAFTGDAILTLTTAYFLLSTKKYTISSQTAGLISSLVHLTFQTAAPTSIVAMINLIFSQMYKSYNPLLGYIELVFNQPLPKLYAISMMWTLNARHAIRARGELSGSRRGSLISPRTVDDMELGRIDVLKHTQTTQHVDITKMFHHSHASEGLSSGDHNIHGEVVQ</sequence>
<keyword evidence="1" id="KW-0812">Transmembrane</keyword>
<gene>
    <name evidence="3" type="ORF">B0H16DRAFT_1708947</name>
</gene>
<dbReference type="Pfam" id="PF20152">
    <property type="entry name" value="DUF6534"/>
    <property type="match status" value="1"/>
</dbReference>
<feature type="domain" description="DUF6534" evidence="2">
    <location>
        <begin position="170"/>
        <end position="262"/>
    </location>
</feature>
<dbReference type="Proteomes" id="UP001215598">
    <property type="component" value="Unassembled WGS sequence"/>
</dbReference>
<dbReference type="PANTHER" id="PTHR40465:SF1">
    <property type="entry name" value="DUF6534 DOMAIN-CONTAINING PROTEIN"/>
    <property type="match status" value="1"/>
</dbReference>
<dbReference type="AlphaFoldDB" id="A0AAD7P1M1"/>
<feature type="transmembrane region" description="Helical" evidence="1">
    <location>
        <begin position="53"/>
        <end position="78"/>
    </location>
</feature>
<comment type="caution">
    <text evidence="3">The sequence shown here is derived from an EMBL/GenBank/DDBJ whole genome shotgun (WGS) entry which is preliminary data.</text>
</comment>
<evidence type="ECO:0000313" key="3">
    <source>
        <dbReference type="EMBL" id="KAJ7784213.1"/>
    </source>
</evidence>
<reference evidence="3" key="1">
    <citation type="submission" date="2023-03" db="EMBL/GenBank/DDBJ databases">
        <title>Massive genome expansion in bonnet fungi (Mycena s.s.) driven by repeated elements and novel gene families across ecological guilds.</title>
        <authorList>
            <consortium name="Lawrence Berkeley National Laboratory"/>
            <person name="Harder C.B."/>
            <person name="Miyauchi S."/>
            <person name="Viragh M."/>
            <person name="Kuo A."/>
            <person name="Thoen E."/>
            <person name="Andreopoulos B."/>
            <person name="Lu D."/>
            <person name="Skrede I."/>
            <person name="Drula E."/>
            <person name="Henrissat B."/>
            <person name="Morin E."/>
            <person name="Kohler A."/>
            <person name="Barry K."/>
            <person name="LaButti K."/>
            <person name="Morin E."/>
            <person name="Salamov A."/>
            <person name="Lipzen A."/>
            <person name="Mereny Z."/>
            <person name="Hegedus B."/>
            <person name="Baldrian P."/>
            <person name="Stursova M."/>
            <person name="Weitz H."/>
            <person name="Taylor A."/>
            <person name="Grigoriev I.V."/>
            <person name="Nagy L.G."/>
            <person name="Martin F."/>
            <person name="Kauserud H."/>
        </authorList>
    </citation>
    <scope>NUCLEOTIDE SEQUENCE</scope>
    <source>
        <strain evidence="3">CBHHK182m</strain>
    </source>
</reference>
<evidence type="ECO:0000313" key="4">
    <source>
        <dbReference type="Proteomes" id="UP001215598"/>
    </source>
</evidence>
<keyword evidence="4" id="KW-1185">Reference proteome</keyword>
<accession>A0AAD7P1M1</accession>
<dbReference type="EMBL" id="JARKIB010000002">
    <property type="protein sequence ID" value="KAJ7784213.1"/>
    <property type="molecule type" value="Genomic_DNA"/>
</dbReference>
<name>A0AAD7P1M1_9AGAR</name>
<dbReference type="InterPro" id="IPR045339">
    <property type="entry name" value="DUF6534"/>
</dbReference>
<feature type="transmembrane region" description="Helical" evidence="1">
    <location>
        <begin position="162"/>
        <end position="185"/>
    </location>
</feature>
<dbReference type="PANTHER" id="PTHR40465">
    <property type="entry name" value="CHROMOSOME 1, WHOLE GENOME SHOTGUN SEQUENCE"/>
    <property type="match status" value="1"/>
</dbReference>
<protein>
    <recommendedName>
        <fullName evidence="2">DUF6534 domain-containing protein</fullName>
    </recommendedName>
</protein>
<organism evidence="3 4">
    <name type="scientific">Mycena metata</name>
    <dbReference type="NCBI Taxonomy" id="1033252"/>
    <lineage>
        <taxon>Eukaryota</taxon>
        <taxon>Fungi</taxon>
        <taxon>Dikarya</taxon>
        <taxon>Basidiomycota</taxon>
        <taxon>Agaricomycotina</taxon>
        <taxon>Agaricomycetes</taxon>
        <taxon>Agaricomycetidae</taxon>
        <taxon>Agaricales</taxon>
        <taxon>Marasmiineae</taxon>
        <taxon>Mycenaceae</taxon>
        <taxon>Mycena</taxon>
    </lineage>
</organism>